<sequence length="749" mass="81698">MTEKTFSANIGGKDITIETGKFAQSANASCTVRCGDTVLLATAVMSHDSKEGMGYFPLMVDYEEKMYAAGRIKGSRFIKREGRPTDEAVLVGRFIDRAIRPLFDERMTNEVQVIITVLAFDGENDPDILGLIGASCVLHMSDIPWNGPIGAARISKIGSDWLVNPTYEQRLTTEFDLDIAGTAEKTVMIEARGNEASKEDFAEAFDRGSKELANAIKLIERVRKEVGIEKLDVLTPKTDEAEAKLARKEEIQKMAAEFMTPVLEKIYSAGVKSKKELYEVKDSLKDQLTEYLKSKELESDEIKIGTDMIYNFAQDIASKMILEKGQRVDGRKLDEIRPLIAEVALLPRVHGSSHFSRGITQVLNICTLGAPGDEQTLDGMETVGQKRFIHHYNFPPFSVGEAKFLRGAGRREVGHGALAEKALEPMIPSKADFPYSIRLVSEVLNSNGSSSMASTCASTLALMDAGVPIKAPVAGIAMGLASDGTNWKVLTDLQDVEDGKGGMDFKITGSRKGITAIQMDTKTNGLTADIIKEALERSNIALNQILDVIEKAIPKPRADLSPNAPRIITLQISPDKIKDVIGSGGKTINEIIDKTGVDSIDIEQDGQVFITASNKEAADKAYEWVNNLTRDVEVGEAFVGKVVRLMDFGAFIQILPGKDGMVHISELAPWRVGNVEDIVKLGDEVHVKVIEIDDQGRINLSMSKAEGNVYTDEMKTKAQKLGESSGAPRRPSGGDLRGGGPRGPHRPRS</sequence>
<dbReference type="SUPFAM" id="SSF54211">
    <property type="entry name" value="Ribosomal protein S5 domain 2-like"/>
    <property type="match status" value="2"/>
</dbReference>
<dbReference type="FunFam" id="3.30.230.70:FF:000001">
    <property type="entry name" value="Polyribonucleotide nucleotidyltransferase"/>
    <property type="match status" value="1"/>
</dbReference>
<dbReference type="InterPro" id="IPR012162">
    <property type="entry name" value="PNPase"/>
</dbReference>
<dbReference type="FunFam" id="3.30.1370.10:FF:000001">
    <property type="entry name" value="Polyribonucleotide nucleotidyltransferase"/>
    <property type="match status" value="1"/>
</dbReference>
<dbReference type="PROSITE" id="PS50084">
    <property type="entry name" value="KH_TYPE_1"/>
    <property type="match status" value="1"/>
</dbReference>
<comment type="caution">
    <text evidence="12">The sequence shown here is derived from an EMBL/GenBank/DDBJ whole genome shotgun (WGS) entry which is preliminary data.</text>
</comment>
<evidence type="ECO:0000256" key="2">
    <source>
        <dbReference type="ARBA" id="ARBA00007404"/>
    </source>
</evidence>
<feature type="region of interest" description="Disordered" evidence="10">
    <location>
        <begin position="711"/>
        <end position="749"/>
    </location>
</feature>
<dbReference type="Gene3D" id="3.30.230.70">
    <property type="entry name" value="GHMP Kinase, N-terminal domain"/>
    <property type="match status" value="2"/>
</dbReference>
<dbReference type="InterPro" id="IPR001247">
    <property type="entry name" value="ExoRNase_PH_dom1"/>
</dbReference>
<comment type="cofactor">
    <cofactor evidence="9">
        <name>Mg(2+)</name>
        <dbReference type="ChEBI" id="CHEBI:18420"/>
    </cofactor>
</comment>
<dbReference type="EMBL" id="PFSI01000067">
    <property type="protein sequence ID" value="PJC24145.1"/>
    <property type="molecule type" value="Genomic_DNA"/>
</dbReference>
<dbReference type="SUPFAM" id="SSF46915">
    <property type="entry name" value="Polynucleotide phosphorylase/guanosine pentaphosphate synthase (PNPase/GPSI), domain 3"/>
    <property type="match status" value="1"/>
</dbReference>
<dbReference type="CDD" id="cd11363">
    <property type="entry name" value="RNase_PH_PNPase_1"/>
    <property type="match status" value="1"/>
</dbReference>
<dbReference type="GO" id="GO:0006396">
    <property type="term" value="P:RNA processing"/>
    <property type="evidence" value="ECO:0007669"/>
    <property type="project" value="InterPro"/>
</dbReference>
<evidence type="ECO:0000256" key="9">
    <source>
        <dbReference type="HAMAP-Rule" id="MF_01595"/>
    </source>
</evidence>
<evidence type="ECO:0000313" key="12">
    <source>
        <dbReference type="EMBL" id="PJC24145.1"/>
    </source>
</evidence>
<feature type="binding site" evidence="9">
    <location>
        <position position="498"/>
    </location>
    <ligand>
        <name>Mg(2+)</name>
        <dbReference type="ChEBI" id="CHEBI:18420"/>
    </ligand>
</feature>
<dbReference type="NCBIfam" id="TIGR03591">
    <property type="entry name" value="polynuc_phos"/>
    <property type="match status" value="1"/>
</dbReference>
<dbReference type="AlphaFoldDB" id="A0A2M8EN39"/>
<keyword evidence="7 9" id="KW-0460">Magnesium</keyword>
<dbReference type="CDD" id="cd02393">
    <property type="entry name" value="KH-I_PNPase"/>
    <property type="match status" value="1"/>
</dbReference>
<comment type="catalytic activity">
    <reaction evidence="9">
        <text>RNA(n+1) + phosphate = RNA(n) + a ribonucleoside 5'-diphosphate</text>
        <dbReference type="Rhea" id="RHEA:22096"/>
        <dbReference type="Rhea" id="RHEA-COMP:14527"/>
        <dbReference type="Rhea" id="RHEA-COMP:17342"/>
        <dbReference type="ChEBI" id="CHEBI:43474"/>
        <dbReference type="ChEBI" id="CHEBI:57930"/>
        <dbReference type="ChEBI" id="CHEBI:140395"/>
        <dbReference type="EC" id="2.7.7.8"/>
    </reaction>
</comment>
<name>A0A2M8EN39_9BACT</name>
<evidence type="ECO:0000256" key="3">
    <source>
        <dbReference type="ARBA" id="ARBA00022490"/>
    </source>
</evidence>
<dbReference type="GO" id="GO:0005829">
    <property type="term" value="C:cytosol"/>
    <property type="evidence" value="ECO:0007669"/>
    <property type="project" value="TreeGrafter"/>
</dbReference>
<dbReference type="InterPro" id="IPR020568">
    <property type="entry name" value="Ribosomal_Su5_D2-typ_SF"/>
</dbReference>
<evidence type="ECO:0000259" key="11">
    <source>
        <dbReference type="PROSITE" id="PS50126"/>
    </source>
</evidence>
<dbReference type="HAMAP" id="MF_01595">
    <property type="entry name" value="PNPase"/>
    <property type="match status" value="1"/>
</dbReference>
<dbReference type="InterPro" id="IPR036612">
    <property type="entry name" value="KH_dom_type_1_sf"/>
</dbReference>
<dbReference type="SMART" id="SM00316">
    <property type="entry name" value="S1"/>
    <property type="match status" value="1"/>
</dbReference>
<dbReference type="Pfam" id="PF03725">
    <property type="entry name" value="RNase_PH_C"/>
    <property type="match status" value="1"/>
</dbReference>
<dbReference type="InterPro" id="IPR036456">
    <property type="entry name" value="PNPase_PH_RNA-bd_sf"/>
</dbReference>
<keyword evidence="4 9" id="KW-0808">Transferase</keyword>
<dbReference type="Pfam" id="PF00013">
    <property type="entry name" value="KH_1"/>
    <property type="match status" value="1"/>
</dbReference>
<dbReference type="Pfam" id="PF00575">
    <property type="entry name" value="S1"/>
    <property type="match status" value="1"/>
</dbReference>
<organism evidence="12 13">
    <name type="scientific">Candidatus Uhrbacteria bacterium CG_4_9_14_0_2_um_filter_41_50</name>
    <dbReference type="NCBI Taxonomy" id="1975031"/>
    <lineage>
        <taxon>Bacteria</taxon>
        <taxon>Candidatus Uhriibacteriota</taxon>
    </lineage>
</organism>
<evidence type="ECO:0000256" key="7">
    <source>
        <dbReference type="ARBA" id="ARBA00022842"/>
    </source>
</evidence>
<evidence type="ECO:0000256" key="8">
    <source>
        <dbReference type="ARBA" id="ARBA00022884"/>
    </source>
</evidence>
<dbReference type="InterPro" id="IPR015847">
    <property type="entry name" value="ExoRNase_PH_dom2"/>
</dbReference>
<dbReference type="GO" id="GO:0000287">
    <property type="term" value="F:magnesium ion binding"/>
    <property type="evidence" value="ECO:0007669"/>
    <property type="project" value="UniProtKB-UniRule"/>
</dbReference>
<feature type="domain" description="S1 motif" evidence="11">
    <location>
        <begin position="635"/>
        <end position="703"/>
    </location>
</feature>
<dbReference type="CDD" id="cd04472">
    <property type="entry name" value="S1_PNPase"/>
    <property type="match status" value="1"/>
</dbReference>
<dbReference type="PANTHER" id="PTHR11252:SF0">
    <property type="entry name" value="POLYRIBONUCLEOTIDE NUCLEOTIDYLTRANSFERASE 1, MITOCHONDRIAL"/>
    <property type="match status" value="1"/>
</dbReference>
<dbReference type="GO" id="GO:0000175">
    <property type="term" value="F:3'-5'-RNA exonuclease activity"/>
    <property type="evidence" value="ECO:0007669"/>
    <property type="project" value="TreeGrafter"/>
</dbReference>
<dbReference type="SUPFAM" id="SSF50249">
    <property type="entry name" value="Nucleic acid-binding proteins"/>
    <property type="match status" value="1"/>
</dbReference>
<comment type="subcellular location">
    <subcellularLocation>
        <location evidence="1 9">Cytoplasm</location>
    </subcellularLocation>
</comment>
<dbReference type="PANTHER" id="PTHR11252">
    <property type="entry name" value="POLYRIBONUCLEOTIDE NUCLEOTIDYLTRANSFERASE"/>
    <property type="match status" value="1"/>
</dbReference>
<dbReference type="PROSITE" id="PS50126">
    <property type="entry name" value="S1"/>
    <property type="match status" value="1"/>
</dbReference>
<dbReference type="GO" id="GO:0004654">
    <property type="term" value="F:polyribonucleotide nucleotidyltransferase activity"/>
    <property type="evidence" value="ECO:0007669"/>
    <property type="project" value="UniProtKB-UniRule"/>
</dbReference>
<keyword evidence="8 9" id="KW-0694">RNA-binding</keyword>
<keyword evidence="3 9" id="KW-0963">Cytoplasm</keyword>
<dbReference type="Gene3D" id="2.40.50.140">
    <property type="entry name" value="Nucleic acid-binding proteins"/>
    <property type="match status" value="1"/>
</dbReference>
<evidence type="ECO:0000256" key="5">
    <source>
        <dbReference type="ARBA" id="ARBA00022695"/>
    </source>
</evidence>
<dbReference type="Proteomes" id="UP000230251">
    <property type="component" value="Unassembled WGS sequence"/>
</dbReference>
<reference evidence="13" key="1">
    <citation type="submission" date="2017-09" db="EMBL/GenBank/DDBJ databases">
        <title>Depth-based differentiation of microbial function through sediment-hosted aquifers and enrichment of novel symbionts in the deep terrestrial subsurface.</title>
        <authorList>
            <person name="Probst A.J."/>
            <person name="Ladd B."/>
            <person name="Jarett J.K."/>
            <person name="Geller-Mcgrath D.E."/>
            <person name="Sieber C.M.K."/>
            <person name="Emerson J.B."/>
            <person name="Anantharaman K."/>
            <person name="Thomas B.C."/>
            <person name="Malmstrom R."/>
            <person name="Stieglmeier M."/>
            <person name="Klingl A."/>
            <person name="Woyke T."/>
            <person name="Ryan C.M."/>
            <person name="Banfield J.F."/>
        </authorList>
    </citation>
    <scope>NUCLEOTIDE SEQUENCE [LARGE SCALE GENOMIC DNA]</scope>
</reference>
<dbReference type="InterPro" id="IPR004087">
    <property type="entry name" value="KH_dom"/>
</dbReference>
<dbReference type="EC" id="2.7.7.8" evidence="9"/>
<dbReference type="NCBIfam" id="NF008805">
    <property type="entry name" value="PRK11824.1"/>
    <property type="match status" value="1"/>
</dbReference>
<dbReference type="Gene3D" id="3.30.1370.10">
    <property type="entry name" value="K Homology domain, type 1"/>
    <property type="match status" value="1"/>
</dbReference>
<evidence type="ECO:0000313" key="13">
    <source>
        <dbReference type="Proteomes" id="UP000230251"/>
    </source>
</evidence>
<gene>
    <name evidence="9 12" type="primary">pnp</name>
    <name evidence="12" type="ORF">CO057_04510</name>
</gene>
<dbReference type="GO" id="GO:0006402">
    <property type="term" value="P:mRNA catabolic process"/>
    <property type="evidence" value="ECO:0007669"/>
    <property type="project" value="UniProtKB-UniRule"/>
</dbReference>
<dbReference type="InterPro" id="IPR012340">
    <property type="entry name" value="NA-bd_OB-fold"/>
</dbReference>
<dbReference type="InterPro" id="IPR003029">
    <property type="entry name" value="S1_domain"/>
</dbReference>
<dbReference type="SUPFAM" id="SSF54791">
    <property type="entry name" value="Eukaryotic type KH-domain (KH-domain type I)"/>
    <property type="match status" value="1"/>
</dbReference>
<keyword evidence="5 9" id="KW-0548">Nucleotidyltransferase</keyword>
<keyword evidence="6 9" id="KW-0479">Metal-binding</keyword>
<evidence type="ECO:0000256" key="6">
    <source>
        <dbReference type="ARBA" id="ARBA00022723"/>
    </source>
</evidence>
<dbReference type="GO" id="GO:0003723">
    <property type="term" value="F:RNA binding"/>
    <property type="evidence" value="ECO:0007669"/>
    <property type="project" value="UniProtKB-UniRule"/>
</dbReference>
<evidence type="ECO:0000256" key="1">
    <source>
        <dbReference type="ARBA" id="ARBA00004496"/>
    </source>
</evidence>
<dbReference type="CDD" id="cd11364">
    <property type="entry name" value="RNase_PH_PNPase_2"/>
    <property type="match status" value="1"/>
</dbReference>
<proteinExistence type="inferred from homology"/>
<comment type="similarity">
    <text evidence="2 9">Belongs to the polyribonucleotide nucleotidyltransferase family.</text>
</comment>
<feature type="binding site" evidence="9">
    <location>
        <position position="504"/>
    </location>
    <ligand>
        <name>Mg(2+)</name>
        <dbReference type="ChEBI" id="CHEBI:18420"/>
    </ligand>
</feature>
<dbReference type="InterPro" id="IPR004088">
    <property type="entry name" value="KH_dom_type_1"/>
</dbReference>
<protein>
    <recommendedName>
        <fullName evidence="9">Polyribonucleotide nucleotidyltransferase</fullName>
        <ecNumber evidence="9">2.7.7.8</ecNumber>
    </recommendedName>
    <alternativeName>
        <fullName evidence="9">Polynucleotide phosphorylase</fullName>
        <shortName evidence="9">PNPase</shortName>
    </alternativeName>
</protein>
<evidence type="ECO:0000256" key="10">
    <source>
        <dbReference type="SAM" id="MobiDB-lite"/>
    </source>
</evidence>
<evidence type="ECO:0000256" key="4">
    <source>
        <dbReference type="ARBA" id="ARBA00022679"/>
    </source>
</evidence>
<comment type="function">
    <text evidence="9">Involved in mRNA degradation. Catalyzes the phosphorolysis of single-stranded polyribonucleotides processively in the 3'- to 5'-direction.</text>
</comment>
<accession>A0A2M8EN39</accession>
<dbReference type="InterPro" id="IPR027408">
    <property type="entry name" value="PNPase/RNase_PH_dom_sf"/>
</dbReference>
<dbReference type="SUPFAM" id="SSF55666">
    <property type="entry name" value="Ribonuclease PH domain 2-like"/>
    <property type="match status" value="2"/>
</dbReference>
<dbReference type="PIRSF" id="PIRSF005499">
    <property type="entry name" value="PNPase"/>
    <property type="match status" value="1"/>
</dbReference>
<dbReference type="SMART" id="SM00322">
    <property type="entry name" value="KH"/>
    <property type="match status" value="1"/>
</dbReference>
<dbReference type="Pfam" id="PF01138">
    <property type="entry name" value="RNase_PH"/>
    <property type="match status" value="2"/>
</dbReference>
<dbReference type="InterPro" id="IPR036345">
    <property type="entry name" value="ExoRNase_PH_dom2_sf"/>
</dbReference>
<dbReference type="FunFam" id="2.40.50.140:FF:000023">
    <property type="entry name" value="Polyribonucleotide nucleotidyltransferase"/>
    <property type="match status" value="1"/>
</dbReference>